<accession>A0A0E9X7S6</accession>
<dbReference type="AlphaFoldDB" id="A0A0E9X7S6"/>
<keyword evidence="1" id="KW-0812">Transmembrane</keyword>
<keyword evidence="2" id="KW-0732">Signal</keyword>
<organism evidence="3">
    <name type="scientific">Anguilla anguilla</name>
    <name type="common">European freshwater eel</name>
    <name type="synonym">Muraena anguilla</name>
    <dbReference type="NCBI Taxonomy" id="7936"/>
    <lineage>
        <taxon>Eukaryota</taxon>
        <taxon>Metazoa</taxon>
        <taxon>Chordata</taxon>
        <taxon>Craniata</taxon>
        <taxon>Vertebrata</taxon>
        <taxon>Euteleostomi</taxon>
        <taxon>Actinopterygii</taxon>
        <taxon>Neopterygii</taxon>
        <taxon>Teleostei</taxon>
        <taxon>Anguilliformes</taxon>
        <taxon>Anguillidae</taxon>
        <taxon>Anguilla</taxon>
    </lineage>
</organism>
<name>A0A0E9X7S6_ANGAN</name>
<evidence type="ECO:0000256" key="1">
    <source>
        <dbReference type="SAM" id="Phobius"/>
    </source>
</evidence>
<dbReference type="PROSITE" id="PS51257">
    <property type="entry name" value="PROKAR_LIPOPROTEIN"/>
    <property type="match status" value="1"/>
</dbReference>
<reference evidence="3" key="1">
    <citation type="submission" date="2014-11" db="EMBL/GenBank/DDBJ databases">
        <authorList>
            <person name="Amaro Gonzalez C."/>
        </authorList>
    </citation>
    <scope>NUCLEOTIDE SEQUENCE</scope>
</reference>
<feature type="transmembrane region" description="Helical" evidence="1">
    <location>
        <begin position="106"/>
        <end position="131"/>
    </location>
</feature>
<evidence type="ECO:0000313" key="3">
    <source>
        <dbReference type="EMBL" id="JAH97905.1"/>
    </source>
</evidence>
<keyword evidence="1" id="KW-0472">Membrane</keyword>
<dbReference type="EMBL" id="GBXM01010672">
    <property type="protein sequence ID" value="JAH97905.1"/>
    <property type="molecule type" value="Transcribed_RNA"/>
</dbReference>
<feature type="signal peptide" evidence="2">
    <location>
        <begin position="1"/>
        <end position="28"/>
    </location>
</feature>
<sequence length="184" mass="21559">MVRCPPVKLHQCLLTLFIFSCFFFPKKPIPYERTYWGTKQKNTKIKGKKKFILCFFKSFLCMHGTCDLCPQSGGIFLSFRFFLICRINIVWKQGLLMASQKFRGHISFFCLFVVVLFYFSFYLFCFCLVLLSLELLLPSFIQVNQSLVVEDKQDEVQCIRGDADEAEVLQDEVEDVAEVQRPHD</sequence>
<reference evidence="3" key="2">
    <citation type="journal article" date="2015" name="Fish Shellfish Immunol.">
        <title>Early steps in the European eel (Anguilla anguilla)-Vibrio vulnificus interaction in the gills: Role of the RtxA13 toxin.</title>
        <authorList>
            <person name="Callol A."/>
            <person name="Pajuelo D."/>
            <person name="Ebbesson L."/>
            <person name="Teles M."/>
            <person name="MacKenzie S."/>
            <person name="Amaro C."/>
        </authorList>
    </citation>
    <scope>NUCLEOTIDE SEQUENCE</scope>
</reference>
<keyword evidence="1" id="KW-1133">Transmembrane helix</keyword>
<feature type="chain" id="PRO_5002434977" evidence="2">
    <location>
        <begin position="29"/>
        <end position="184"/>
    </location>
</feature>
<protein>
    <submittedName>
        <fullName evidence="3">Uncharacterized protein</fullName>
    </submittedName>
</protein>
<evidence type="ECO:0000256" key="2">
    <source>
        <dbReference type="SAM" id="SignalP"/>
    </source>
</evidence>
<proteinExistence type="predicted"/>